<dbReference type="Pfam" id="PF05635">
    <property type="entry name" value="23S_rRNA_IVP"/>
    <property type="match status" value="1"/>
</dbReference>
<evidence type="ECO:0000313" key="1">
    <source>
        <dbReference type="EMBL" id="PIS21211.1"/>
    </source>
</evidence>
<evidence type="ECO:0000313" key="2">
    <source>
        <dbReference type="Proteomes" id="UP000231098"/>
    </source>
</evidence>
<dbReference type="InterPro" id="IPR036583">
    <property type="entry name" value="23S_rRNA_IVS_sf"/>
</dbReference>
<dbReference type="PIRSF" id="PIRSF035652">
    <property type="entry name" value="CHP02436"/>
    <property type="match status" value="1"/>
</dbReference>
<name>A0A2H0X8P2_UNCKA</name>
<dbReference type="SUPFAM" id="SSF158446">
    <property type="entry name" value="IVS-encoded protein-like"/>
    <property type="match status" value="1"/>
</dbReference>
<dbReference type="Proteomes" id="UP000231098">
    <property type="component" value="Unassembled WGS sequence"/>
</dbReference>
<dbReference type="PANTHER" id="PTHR38471">
    <property type="entry name" value="FOUR HELIX BUNDLE PROTEIN"/>
    <property type="match status" value="1"/>
</dbReference>
<accession>A0A2H0X8P2</accession>
<comment type="caution">
    <text evidence="1">The sequence shown here is derived from an EMBL/GenBank/DDBJ whole genome shotgun (WGS) entry which is preliminary data.</text>
</comment>
<dbReference type="NCBIfam" id="TIGR02436">
    <property type="entry name" value="four helix bundle protein"/>
    <property type="match status" value="1"/>
</dbReference>
<dbReference type="EMBL" id="PEYV01000065">
    <property type="protein sequence ID" value="PIS21211.1"/>
    <property type="molecule type" value="Genomic_DNA"/>
</dbReference>
<organism evidence="1 2">
    <name type="scientific">candidate division WWE3 bacterium CG08_land_8_20_14_0_20_41_15</name>
    <dbReference type="NCBI Taxonomy" id="1975086"/>
    <lineage>
        <taxon>Bacteria</taxon>
        <taxon>Katanobacteria</taxon>
    </lineage>
</organism>
<reference evidence="2" key="1">
    <citation type="submission" date="2017-09" db="EMBL/GenBank/DDBJ databases">
        <title>Depth-based differentiation of microbial function through sediment-hosted aquifers and enrichment of novel symbionts in the deep terrestrial subsurface.</title>
        <authorList>
            <person name="Probst A.J."/>
            <person name="Ladd B."/>
            <person name="Jarett J.K."/>
            <person name="Geller-Mcgrath D.E."/>
            <person name="Sieber C.M.K."/>
            <person name="Emerson J.B."/>
            <person name="Anantharaman K."/>
            <person name="Thomas B.C."/>
            <person name="Malmstrom R."/>
            <person name="Stieglmeier M."/>
            <person name="Klingl A."/>
            <person name="Woyke T."/>
            <person name="Ryan C.M."/>
            <person name="Banfield J.F."/>
        </authorList>
    </citation>
    <scope>NUCLEOTIDE SEQUENCE [LARGE SCALE GENOMIC DNA]</scope>
</reference>
<dbReference type="PANTHER" id="PTHR38471:SF2">
    <property type="entry name" value="FOUR HELIX BUNDLE PROTEIN"/>
    <property type="match status" value="1"/>
</dbReference>
<sequence length="134" mass="15556">MLDQKSKIKDQRQNKNPKTETRYRAFYLSINIIKFLDNLSYKQSTKIISDQLIRSVTSVGANIVEAKSSSSKREFLNYFQISLKSSNEAKYWLAMLQELLPDRKDEIDIFLQELNEISKIVGTSILTMKGKRSL</sequence>
<dbReference type="InterPro" id="IPR012657">
    <property type="entry name" value="23S_rRNA-intervening_sequence"/>
</dbReference>
<proteinExistence type="predicted"/>
<protein>
    <submittedName>
        <fullName evidence="1">Four helix bundle protein</fullName>
    </submittedName>
</protein>
<gene>
    <name evidence="1" type="ORF">COT51_03960</name>
</gene>
<dbReference type="AlphaFoldDB" id="A0A2H0X8P2"/>
<dbReference type="Gene3D" id="1.20.1440.60">
    <property type="entry name" value="23S rRNA-intervening sequence"/>
    <property type="match status" value="1"/>
</dbReference>